<keyword evidence="4" id="KW-0808">Transferase</keyword>
<keyword evidence="6" id="KW-0472">Membrane</keyword>
<dbReference type="GO" id="GO:0000139">
    <property type="term" value="C:Golgi membrane"/>
    <property type="evidence" value="ECO:0007669"/>
    <property type="project" value="UniProtKB-SubCell"/>
</dbReference>
<evidence type="ECO:0000313" key="8">
    <source>
        <dbReference type="EnsemblMetazoa" id="AALB000155-PA"/>
    </source>
</evidence>
<evidence type="ECO:0000256" key="4">
    <source>
        <dbReference type="ARBA" id="ARBA00022679"/>
    </source>
</evidence>
<protein>
    <recommendedName>
        <fullName evidence="7">Alpha 1,4-glycosyltransferase domain-containing protein</fullName>
    </recommendedName>
</protein>
<dbReference type="PANTHER" id="PTHR12042">
    <property type="entry name" value="LACTOSYLCERAMIDE 4-ALPHA-GALACTOSYLTRANSFERASE ALPHA- 1,4-GALACTOSYLTRANSFERASE"/>
    <property type="match status" value="1"/>
</dbReference>
<sequence>RALEEVLTKVNESILVHVWNKLSHSYPVKVGSRVAYGVLADRHCPKAYHSNAPKPGLLRTFHPTDELAKYSNVYFIETSEPFKSAASFDARHACAIESAALANPTKNIVVLLATWGDFTDFEQLHVPDIVPLRRYRNVFFRRLALDQLAEDSGIGQILKEKELYKREDGAAYLSELLRLAVLFRYGGIYLDLDVITLKPLDFENPNFFGIETVYFAGSSVMGMDRSDFGHSFAYSCLRDFQFFHKKDQVDNGSIVVTYKLLQACNVNFVQDILTEGCGNRLKVYPRHVFHPFDSNTVSMLFDPDRVQEVKDVIADSFTVHLRHQNSQNIQSPKKAETGYNMIARKYCPNVYANNREHL</sequence>
<evidence type="ECO:0000256" key="1">
    <source>
        <dbReference type="ARBA" id="ARBA00004323"/>
    </source>
</evidence>
<evidence type="ECO:0000256" key="2">
    <source>
        <dbReference type="ARBA" id="ARBA00009003"/>
    </source>
</evidence>
<feature type="domain" description="Alpha 1,4-glycosyltransferase" evidence="7">
    <location>
        <begin position="227"/>
        <end position="353"/>
    </location>
</feature>
<evidence type="ECO:0000256" key="5">
    <source>
        <dbReference type="ARBA" id="ARBA00023034"/>
    </source>
</evidence>
<dbReference type="STRING" id="7167.A0A182F131"/>
<dbReference type="InterPro" id="IPR051981">
    <property type="entry name" value="Glycosyltransf_32"/>
</dbReference>
<keyword evidence="5" id="KW-0333">Golgi apparatus</keyword>
<dbReference type="InterPro" id="IPR007652">
    <property type="entry name" value="A1-4-GlycosylTfrase_dom"/>
</dbReference>
<dbReference type="Pfam" id="PF04488">
    <property type="entry name" value="Gly_transf_sug"/>
    <property type="match status" value="1"/>
</dbReference>
<dbReference type="VEuPathDB" id="VectorBase:AALB20_036553"/>
<evidence type="ECO:0000256" key="6">
    <source>
        <dbReference type="ARBA" id="ARBA00023136"/>
    </source>
</evidence>
<dbReference type="AlphaFoldDB" id="A0A182F131"/>
<organism evidence="8 9">
    <name type="scientific">Anopheles albimanus</name>
    <name type="common">New world malaria mosquito</name>
    <dbReference type="NCBI Taxonomy" id="7167"/>
    <lineage>
        <taxon>Eukaryota</taxon>
        <taxon>Metazoa</taxon>
        <taxon>Ecdysozoa</taxon>
        <taxon>Arthropoda</taxon>
        <taxon>Hexapoda</taxon>
        <taxon>Insecta</taxon>
        <taxon>Pterygota</taxon>
        <taxon>Neoptera</taxon>
        <taxon>Endopterygota</taxon>
        <taxon>Diptera</taxon>
        <taxon>Nematocera</taxon>
        <taxon>Culicoidea</taxon>
        <taxon>Culicidae</taxon>
        <taxon>Anophelinae</taxon>
        <taxon>Anopheles</taxon>
    </lineage>
</organism>
<dbReference type="InterPro" id="IPR029044">
    <property type="entry name" value="Nucleotide-diphossugar_trans"/>
</dbReference>
<dbReference type="Proteomes" id="UP000069272">
    <property type="component" value="Chromosome 2L"/>
</dbReference>
<dbReference type="PANTHER" id="PTHR12042:SF21">
    <property type="entry name" value="ALPHA1,4-GALACTOSYLTRANSFERASE 1-RELATED"/>
    <property type="match status" value="1"/>
</dbReference>
<reference evidence="8" key="2">
    <citation type="submission" date="2022-08" db="UniProtKB">
        <authorList>
            <consortium name="EnsemblMetazoa"/>
        </authorList>
    </citation>
    <scope>IDENTIFICATION</scope>
    <source>
        <strain evidence="8">STECLA/ALBI9_A</strain>
    </source>
</reference>
<keyword evidence="9" id="KW-1185">Reference proteome</keyword>
<evidence type="ECO:0000313" key="9">
    <source>
        <dbReference type="Proteomes" id="UP000069272"/>
    </source>
</evidence>
<name>A0A182F131_ANOAL</name>
<dbReference type="GO" id="GO:0006688">
    <property type="term" value="P:glycosphingolipid biosynthetic process"/>
    <property type="evidence" value="ECO:0007669"/>
    <property type="project" value="TreeGrafter"/>
</dbReference>
<accession>A0A182F131</accession>
<comment type="subcellular location">
    <subcellularLocation>
        <location evidence="1">Golgi apparatus membrane</location>
        <topology evidence="1">Single-pass type II membrane protein</topology>
    </subcellularLocation>
</comment>
<dbReference type="Gene3D" id="3.90.550.20">
    <property type="match status" value="1"/>
</dbReference>
<proteinExistence type="inferred from homology"/>
<dbReference type="InterPro" id="IPR007577">
    <property type="entry name" value="GlycoTrfase_DXD_sugar-bd_CS"/>
</dbReference>
<dbReference type="GO" id="GO:0035248">
    <property type="term" value="F:alpha-1,4-N-acetylgalactosaminyltransferase activity"/>
    <property type="evidence" value="ECO:0007669"/>
    <property type="project" value="TreeGrafter"/>
</dbReference>
<reference evidence="8 9" key="1">
    <citation type="journal article" date="2017" name="G3 (Bethesda)">
        <title>The Physical Genome Mapping of Anopheles albimanus Corrected Scaffold Misassemblies and Identified Interarm Rearrangements in Genus Anopheles.</title>
        <authorList>
            <person name="Artemov G.N."/>
            <person name="Peery A.N."/>
            <person name="Jiang X."/>
            <person name="Tu Z."/>
            <person name="Stegniy V.N."/>
            <person name="Sharakhova M.V."/>
            <person name="Sharakhov I.V."/>
        </authorList>
    </citation>
    <scope>NUCLEOTIDE SEQUENCE [LARGE SCALE GENOMIC DNA]</scope>
    <source>
        <strain evidence="8 9">ALBI9_A</strain>
    </source>
</reference>
<dbReference type="Pfam" id="PF04572">
    <property type="entry name" value="Gb3_synth"/>
    <property type="match status" value="2"/>
</dbReference>
<evidence type="ECO:0000259" key="7">
    <source>
        <dbReference type="Pfam" id="PF04572"/>
    </source>
</evidence>
<evidence type="ECO:0000256" key="3">
    <source>
        <dbReference type="ARBA" id="ARBA00022676"/>
    </source>
</evidence>
<dbReference type="SUPFAM" id="SSF53448">
    <property type="entry name" value="Nucleotide-diphospho-sugar transferases"/>
    <property type="match status" value="1"/>
</dbReference>
<dbReference type="VEuPathDB" id="VectorBase:AALB000155"/>
<dbReference type="EnsemblMetazoa" id="AALB000155-RA">
    <property type="protein sequence ID" value="AALB000155-PA"/>
    <property type="gene ID" value="AALB000155"/>
</dbReference>
<comment type="similarity">
    <text evidence="2">Belongs to the glycosyltransferase 32 family.</text>
</comment>
<feature type="domain" description="Alpha 1,4-glycosyltransferase" evidence="7">
    <location>
        <begin position="4"/>
        <end position="49"/>
    </location>
</feature>
<keyword evidence="3" id="KW-0328">Glycosyltransferase</keyword>